<evidence type="ECO:0000313" key="3">
    <source>
        <dbReference type="Proteomes" id="UP000001510"/>
    </source>
</evidence>
<organism evidence="2 3">
    <name type="scientific">Microcystis aeruginosa (strain NIES-843 / IAM M-2473)</name>
    <dbReference type="NCBI Taxonomy" id="449447"/>
    <lineage>
        <taxon>Bacteria</taxon>
        <taxon>Bacillati</taxon>
        <taxon>Cyanobacteriota</taxon>
        <taxon>Cyanophyceae</taxon>
        <taxon>Oscillatoriophycideae</taxon>
        <taxon>Chroococcales</taxon>
        <taxon>Microcystaceae</taxon>
        <taxon>Microcystis</taxon>
    </lineage>
</organism>
<dbReference type="STRING" id="449447.MAE_06520"/>
<sequence length="78" mass="8863">MLRSRVASALRPPNLLWARLLQWGLILIILQAVLVSDRIKIMTQSIKSIIILNPLSNAQKTGFSEKPVFYSCKRQKGE</sequence>
<keyword evidence="1" id="KW-1133">Transmembrane helix</keyword>
<accession>B0JPG3</accession>
<gene>
    <name evidence="2" type="ordered locus">MAE_06520</name>
</gene>
<name>B0JPG3_MICAN</name>
<dbReference type="EMBL" id="AP009552">
    <property type="protein sequence ID" value="BAG00474.1"/>
    <property type="molecule type" value="Genomic_DNA"/>
</dbReference>
<dbReference type="PaxDb" id="449447-MAE_06520"/>
<proteinExistence type="predicted"/>
<reference evidence="2 3" key="1">
    <citation type="journal article" date="2007" name="DNA Res.">
        <title>Complete genomic structure of the bloom-forming toxic cyanobacterium Microcystis aeruginosa NIES-843.</title>
        <authorList>
            <person name="Kaneko T."/>
            <person name="Nakajima N."/>
            <person name="Okamoto S."/>
            <person name="Suzuki I."/>
            <person name="Tanabe Y."/>
            <person name="Tamaoki M."/>
            <person name="Nakamura Y."/>
            <person name="Kasai F."/>
            <person name="Watanabe A."/>
            <person name="Kawashima K."/>
            <person name="Kishida Y."/>
            <person name="Ono A."/>
            <person name="Shimizu Y."/>
            <person name="Takahashi C."/>
            <person name="Minami C."/>
            <person name="Fujishiro T."/>
            <person name="Kohara M."/>
            <person name="Katoh M."/>
            <person name="Nakazaki N."/>
            <person name="Nakayama S."/>
            <person name="Yamada M."/>
            <person name="Tabata S."/>
            <person name="Watanabe M.M."/>
        </authorList>
    </citation>
    <scope>NUCLEOTIDE SEQUENCE [LARGE SCALE GENOMIC DNA]</scope>
    <source>
        <strain evidence="3">NIES-843 / IAM M-247</strain>
    </source>
</reference>
<evidence type="ECO:0000256" key="1">
    <source>
        <dbReference type="SAM" id="Phobius"/>
    </source>
</evidence>
<dbReference type="AlphaFoldDB" id="B0JPG3"/>
<protein>
    <submittedName>
        <fullName evidence="2">Uncharacterized protein</fullName>
    </submittedName>
</protein>
<keyword evidence="1" id="KW-0472">Membrane</keyword>
<evidence type="ECO:0000313" key="2">
    <source>
        <dbReference type="EMBL" id="BAG00474.1"/>
    </source>
</evidence>
<dbReference type="EnsemblBacteria" id="BAG00474">
    <property type="protein sequence ID" value="BAG00474"/>
    <property type="gene ID" value="MAE_06520"/>
</dbReference>
<dbReference type="HOGENOM" id="CLU_2618041_0_0_3"/>
<dbReference type="Proteomes" id="UP000001510">
    <property type="component" value="Chromosome"/>
</dbReference>
<feature type="transmembrane region" description="Helical" evidence="1">
    <location>
        <begin position="20"/>
        <end position="39"/>
    </location>
</feature>
<keyword evidence="1" id="KW-0812">Transmembrane</keyword>
<keyword evidence="3" id="KW-1185">Reference proteome</keyword>
<dbReference type="KEGG" id="mar:MAE_06520"/>